<accession>G8R7F6</accession>
<comment type="subcellular location">
    <subcellularLocation>
        <location evidence="1">Endomembrane system</location>
        <topology evidence="1">Multi-pass membrane protein</topology>
    </subcellularLocation>
</comment>
<dbReference type="STRING" id="926562.Oweho_0245"/>
<evidence type="ECO:0000256" key="5">
    <source>
        <dbReference type="SAM" id="Phobius"/>
    </source>
</evidence>
<protein>
    <submittedName>
        <fullName evidence="7">Putative membrane protein</fullName>
    </submittedName>
</protein>
<keyword evidence="2 5" id="KW-0812">Transmembrane</keyword>
<dbReference type="OrthoDB" id="965828at2"/>
<feature type="transmembrane region" description="Helical" evidence="5">
    <location>
        <begin position="39"/>
        <end position="59"/>
    </location>
</feature>
<reference evidence="7 8" key="1">
    <citation type="journal article" date="2012" name="Stand. Genomic Sci.">
        <title>Genome sequence of the orange-pigmented seawater bacterium Owenweeksia hongkongensis type strain (UST20020801(T)).</title>
        <authorList>
            <person name="Riedel T."/>
            <person name="Held B."/>
            <person name="Nolan M."/>
            <person name="Lucas S."/>
            <person name="Lapidus A."/>
            <person name="Tice H."/>
            <person name="Del Rio T.G."/>
            <person name="Cheng J.F."/>
            <person name="Han C."/>
            <person name="Tapia R."/>
            <person name="Goodwin L.A."/>
            <person name="Pitluck S."/>
            <person name="Liolios K."/>
            <person name="Mavromatis K."/>
            <person name="Pagani I."/>
            <person name="Ivanova N."/>
            <person name="Mikhailova N."/>
            <person name="Pati A."/>
            <person name="Chen A."/>
            <person name="Palaniappan K."/>
            <person name="Rohde M."/>
            <person name="Tindall B.J."/>
            <person name="Detter J.C."/>
            <person name="Goker M."/>
            <person name="Woyke T."/>
            <person name="Bristow J."/>
            <person name="Eisen J.A."/>
            <person name="Markowitz V."/>
            <person name="Hugenholtz P."/>
            <person name="Klenk H.P."/>
            <person name="Kyrpides N.C."/>
        </authorList>
    </citation>
    <scope>NUCLEOTIDE SEQUENCE</scope>
    <source>
        <strain evidence="8">DSM 17368 / JCM 12287 / NRRL B-23963</strain>
    </source>
</reference>
<dbReference type="eggNOG" id="COG2149">
    <property type="taxonomic scope" value="Bacteria"/>
</dbReference>
<dbReference type="Proteomes" id="UP000005631">
    <property type="component" value="Chromosome"/>
</dbReference>
<evidence type="ECO:0000259" key="6">
    <source>
        <dbReference type="Pfam" id="PF02656"/>
    </source>
</evidence>
<keyword evidence="4 5" id="KW-0472">Membrane</keyword>
<evidence type="ECO:0000256" key="2">
    <source>
        <dbReference type="ARBA" id="ARBA00022692"/>
    </source>
</evidence>
<dbReference type="AlphaFoldDB" id="G8R7F6"/>
<name>G8R7F6_OWEHD</name>
<evidence type="ECO:0000313" key="8">
    <source>
        <dbReference type="Proteomes" id="UP000005631"/>
    </source>
</evidence>
<evidence type="ECO:0000313" key="7">
    <source>
        <dbReference type="EMBL" id="AEV31267.1"/>
    </source>
</evidence>
<dbReference type="Pfam" id="PF02656">
    <property type="entry name" value="DUF202"/>
    <property type="match status" value="1"/>
</dbReference>
<sequence length="105" mass="12456">MKRKLRFPRIVKPFEAKEKIILRDYLALERTTLANERTLFSYIRTSLYLVIGGIGLLKLEDFSSLRWLGNVSLVISALLIIYGLIRYFMLKRKLLKFYENKDLPE</sequence>
<dbReference type="HOGENOM" id="CLU_157066_0_0_10"/>
<dbReference type="EMBL" id="CP003156">
    <property type="protein sequence ID" value="AEV31267.1"/>
    <property type="molecule type" value="Genomic_DNA"/>
</dbReference>
<keyword evidence="8" id="KW-1185">Reference proteome</keyword>
<dbReference type="KEGG" id="oho:Oweho_0245"/>
<feature type="domain" description="DUF202" evidence="6">
    <location>
        <begin position="30"/>
        <end position="92"/>
    </location>
</feature>
<evidence type="ECO:0000256" key="4">
    <source>
        <dbReference type="ARBA" id="ARBA00023136"/>
    </source>
</evidence>
<evidence type="ECO:0000256" key="3">
    <source>
        <dbReference type="ARBA" id="ARBA00022989"/>
    </source>
</evidence>
<evidence type="ECO:0000256" key="1">
    <source>
        <dbReference type="ARBA" id="ARBA00004127"/>
    </source>
</evidence>
<gene>
    <name evidence="7" type="ordered locus">Oweho_0245</name>
</gene>
<proteinExistence type="predicted"/>
<dbReference type="InterPro" id="IPR003807">
    <property type="entry name" value="DUF202"/>
</dbReference>
<organism evidence="7 8">
    <name type="scientific">Owenweeksia hongkongensis (strain DSM 17368 / CIP 108786 / JCM 12287 / NRRL B-23963 / UST20020801)</name>
    <dbReference type="NCBI Taxonomy" id="926562"/>
    <lineage>
        <taxon>Bacteria</taxon>
        <taxon>Pseudomonadati</taxon>
        <taxon>Bacteroidota</taxon>
        <taxon>Flavobacteriia</taxon>
        <taxon>Flavobacteriales</taxon>
        <taxon>Owenweeksiaceae</taxon>
        <taxon>Owenweeksia</taxon>
    </lineage>
</organism>
<feature type="transmembrane region" description="Helical" evidence="5">
    <location>
        <begin position="65"/>
        <end position="85"/>
    </location>
</feature>
<keyword evidence="3 5" id="KW-1133">Transmembrane helix</keyword>
<dbReference type="PATRIC" id="fig|926562.3.peg.251"/>
<dbReference type="GO" id="GO:0012505">
    <property type="term" value="C:endomembrane system"/>
    <property type="evidence" value="ECO:0007669"/>
    <property type="project" value="UniProtKB-SubCell"/>
</dbReference>
<dbReference type="RefSeq" id="WP_014200628.1">
    <property type="nucleotide sequence ID" value="NC_016599.1"/>
</dbReference>